<sequence length="65" mass="7224">EFIEGYRQINSPQRGAKAMKVLLEDLSVSNTSSMAITEVIRAETVVVTFGTVDYLGAEFEVKVWV</sequence>
<reference evidence="1" key="1">
    <citation type="journal article" date="2015" name="Nature">
        <title>Complex archaea that bridge the gap between prokaryotes and eukaryotes.</title>
        <authorList>
            <person name="Spang A."/>
            <person name="Saw J.H."/>
            <person name="Jorgensen S.L."/>
            <person name="Zaremba-Niedzwiedzka K."/>
            <person name="Martijn J."/>
            <person name="Lind A.E."/>
            <person name="van Eijk R."/>
            <person name="Schleper C."/>
            <person name="Guy L."/>
            <person name="Ettema T.J."/>
        </authorList>
    </citation>
    <scope>NUCLEOTIDE SEQUENCE</scope>
</reference>
<feature type="non-terminal residue" evidence="1">
    <location>
        <position position="1"/>
    </location>
</feature>
<dbReference type="AlphaFoldDB" id="A0A0F8X2B2"/>
<proteinExistence type="predicted"/>
<dbReference type="EMBL" id="LAZR01065717">
    <property type="protein sequence ID" value="KKK54975.1"/>
    <property type="molecule type" value="Genomic_DNA"/>
</dbReference>
<evidence type="ECO:0000313" key="1">
    <source>
        <dbReference type="EMBL" id="KKK54975.1"/>
    </source>
</evidence>
<accession>A0A0F8X2B2</accession>
<protein>
    <submittedName>
        <fullName evidence="1">Uncharacterized protein</fullName>
    </submittedName>
</protein>
<gene>
    <name evidence="1" type="ORF">LCGC14_3079230</name>
</gene>
<comment type="caution">
    <text evidence="1">The sequence shown here is derived from an EMBL/GenBank/DDBJ whole genome shotgun (WGS) entry which is preliminary data.</text>
</comment>
<organism evidence="1">
    <name type="scientific">marine sediment metagenome</name>
    <dbReference type="NCBI Taxonomy" id="412755"/>
    <lineage>
        <taxon>unclassified sequences</taxon>
        <taxon>metagenomes</taxon>
        <taxon>ecological metagenomes</taxon>
    </lineage>
</organism>
<name>A0A0F8X2B2_9ZZZZ</name>